<dbReference type="GO" id="GO:0005230">
    <property type="term" value="F:extracellular ligand-gated monoatomic ion channel activity"/>
    <property type="evidence" value="ECO:0007669"/>
    <property type="project" value="InterPro"/>
</dbReference>
<dbReference type="GO" id="GO:0016020">
    <property type="term" value="C:membrane"/>
    <property type="evidence" value="ECO:0007669"/>
    <property type="project" value="InterPro"/>
</dbReference>
<feature type="non-terminal residue" evidence="2">
    <location>
        <position position="105"/>
    </location>
</feature>
<dbReference type="SUPFAM" id="SSF63712">
    <property type="entry name" value="Nicotinic receptor ligand binding domain-like"/>
    <property type="match status" value="1"/>
</dbReference>
<evidence type="ECO:0000259" key="1">
    <source>
        <dbReference type="Pfam" id="PF02931"/>
    </source>
</evidence>
<dbReference type="AlphaFoldDB" id="R7T807"/>
<dbReference type="EMBL" id="KB311183">
    <property type="protein sequence ID" value="ELT89784.1"/>
    <property type="molecule type" value="Genomic_DNA"/>
</dbReference>
<dbReference type="InterPro" id="IPR006202">
    <property type="entry name" value="Neur_chan_lig-bd"/>
</dbReference>
<dbReference type="OMA" id="VWNASEW"/>
<dbReference type="HOGENOM" id="CLU_018074_7_2_1"/>
<organism evidence="2">
    <name type="scientific">Capitella teleta</name>
    <name type="common">Polychaete worm</name>
    <dbReference type="NCBI Taxonomy" id="283909"/>
    <lineage>
        <taxon>Eukaryota</taxon>
        <taxon>Metazoa</taxon>
        <taxon>Spiralia</taxon>
        <taxon>Lophotrochozoa</taxon>
        <taxon>Annelida</taxon>
        <taxon>Polychaeta</taxon>
        <taxon>Sedentaria</taxon>
        <taxon>Scolecida</taxon>
        <taxon>Capitellidae</taxon>
        <taxon>Capitella</taxon>
    </lineage>
</organism>
<dbReference type="OrthoDB" id="5975154at2759"/>
<dbReference type="STRING" id="283909.R7T807"/>
<name>R7T807_CAPTE</name>
<dbReference type="InterPro" id="IPR006201">
    <property type="entry name" value="Neur_channel"/>
</dbReference>
<accession>R7T807</accession>
<dbReference type="InterPro" id="IPR036734">
    <property type="entry name" value="Neur_chan_lig-bd_sf"/>
</dbReference>
<evidence type="ECO:0000313" key="2">
    <source>
        <dbReference type="EMBL" id="ELT89784.1"/>
    </source>
</evidence>
<feature type="domain" description="Neurotransmitter-gated ion-channel ligand-binding" evidence="1">
    <location>
        <begin position="8"/>
        <end position="101"/>
    </location>
</feature>
<feature type="non-terminal residue" evidence="2">
    <location>
        <position position="1"/>
    </location>
</feature>
<proteinExistence type="predicted"/>
<sequence>LQIATEGNLVKTLLKRYQTEATVLSRPGKNASDPIVVNFSASIRKILDMDEQNQVFTVYAWRTLKWKDDYLTWDPDNFNGIQRTRLPATQIWTPDIVLFNRYYHK</sequence>
<dbReference type="GO" id="GO:0004888">
    <property type="term" value="F:transmembrane signaling receptor activity"/>
    <property type="evidence" value="ECO:0007669"/>
    <property type="project" value="InterPro"/>
</dbReference>
<dbReference type="PANTHER" id="PTHR18945">
    <property type="entry name" value="NEUROTRANSMITTER GATED ION CHANNEL"/>
    <property type="match status" value="1"/>
</dbReference>
<protein>
    <recommendedName>
        <fullName evidence="1">Neurotransmitter-gated ion-channel ligand-binding domain-containing protein</fullName>
    </recommendedName>
</protein>
<dbReference type="Pfam" id="PF02931">
    <property type="entry name" value="Neur_chan_LBD"/>
    <property type="match status" value="1"/>
</dbReference>
<reference evidence="2" key="1">
    <citation type="journal article" date="2013" name="Nature">
        <title>Insights into bilaterian evolution from three spiralian genomes.</title>
        <authorList>
            <person name="Simakov O."/>
            <person name="Marletaz F."/>
            <person name="Cho S.J."/>
            <person name="Edsinger-Gonzales E."/>
            <person name="Havlak P."/>
            <person name="Hellsten U."/>
            <person name="Kuo D.H."/>
            <person name="Larsson T."/>
            <person name="Lv J."/>
            <person name="Arendt D."/>
            <person name="Savage R."/>
            <person name="Osoegawa K."/>
            <person name="de Jong P."/>
            <person name="Grimwood J."/>
            <person name="Chapman J.A."/>
            <person name="Shapiro H."/>
            <person name="Aerts A."/>
            <person name="Otillar R.P."/>
            <person name="Terry A.Y."/>
            <person name="Boore J.L."/>
            <person name="Grigoriev I.V."/>
            <person name="Lindberg D.R."/>
            <person name="Seaver E.C."/>
            <person name="Weisblat D.A."/>
            <person name="Putnam N.H."/>
            <person name="Rokhsar D.S."/>
        </authorList>
    </citation>
    <scope>NUCLEOTIDE SEQUENCE</scope>
    <source>
        <strain evidence="2">I ESC-2004</strain>
    </source>
</reference>
<gene>
    <name evidence="2" type="ORF">CAPTEDRAFT_70298</name>
</gene>
<dbReference type="Gene3D" id="2.70.170.10">
    <property type="entry name" value="Neurotransmitter-gated ion-channel ligand-binding domain"/>
    <property type="match status" value="1"/>
</dbReference>